<dbReference type="PROSITE" id="PS01250">
    <property type="entry name" value="CHH_MIH_GIH"/>
    <property type="match status" value="1"/>
</dbReference>
<feature type="disulfide bond" evidence="3">
    <location>
        <begin position="58"/>
        <end position="76"/>
    </location>
</feature>
<feature type="signal peptide" evidence="4">
    <location>
        <begin position="1"/>
        <end position="23"/>
    </location>
</feature>
<dbReference type="OrthoDB" id="6365952at2759"/>
<evidence type="ECO:0000256" key="3">
    <source>
        <dbReference type="PIRSR" id="PIRSR631098-51"/>
    </source>
</evidence>
<dbReference type="Pfam" id="PF01147">
    <property type="entry name" value="Crust_neurohorm"/>
    <property type="match status" value="1"/>
</dbReference>
<keyword evidence="2 3" id="KW-1015">Disulfide bond</keyword>
<reference evidence="5 6" key="2">
    <citation type="journal article" date="2019" name="G3 (Bethesda)">
        <title>Hybrid Assembly of the Genome of the Entomopathogenic Nematode Steinernema carpocapsae Identifies the X-Chromosome.</title>
        <authorList>
            <person name="Serra L."/>
            <person name="Macchietto M."/>
            <person name="Macias-Munoz A."/>
            <person name="McGill C.J."/>
            <person name="Rodriguez I.M."/>
            <person name="Rodriguez B."/>
            <person name="Murad R."/>
            <person name="Mortazavi A."/>
        </authorList>
    </citation>
    <scope>NUCLEOTIDE SEQUENCE [LARGE SCALE GENOMIC DNA]</scope>
    <source>
        <strain evidence="5 6">ALL</strain>
    </source>
</reference>
<dbReference type="Proteomes" id="UP000298663">
    <property type="component" value="Unassembled WGS sequence"/>
</dbReference>
<evidence type="ECO:0000256" key="2">
    <source>
        <dbReference type="ARBA" id="ARBA00023157"/>
    </source>
</evidence>
<reference evidence="5 6" key="1">
    <citation type="journal article" date="2015" name="Genome Biol.">
        <title>Comparative genomics of Steinernema reveals deeply conserved gene regulatory networks.</title>
        <authorList>
            <person name="Dillman A.R."/>
            <person name="Macchietto M."/>
            <person name="Porter C.F."/>
            <person name="Rogers A."/>
            <person name="Williams B."/>
            <person name="Antoshechkin I."/>
            <person name="Lee M.M."/>
            <person name="Goodwin Z."/>
            <person name="Lu X."/>
            <person name="Lewis E.E."/>
            <person name="Goodrich-Blair H."/>
            <person name="Stock S.P."/>
            <person name="Adams B.J."/>
            <person name="Sternberg P.W."/>
            <person name="Mortazavi A."/>
        </authorList>
    </citation>
    <scope>NUCLEOTIDE SEQUENCE [LARGE SCALE GENOMIC DNA]</scope>
    <source>
        <strain evidence="5 6">ALL</strain>
    </source>
</reference>
<dbReference type="EMBL" id="AZBU02000010">
    <property type="protein sequence ID" value="TKR63062.1"/>
    <property type="molecule type" value="Genomic_DNA"/>
</dbReference>
<organism evidence="5 6">
    <name type="scientific">Steinernema carpocapsae</name>
    <name type="common">Entomopathogenic nematode</name>
    <dbReference type="NCBI Taxonomy" id="34508"/>
    <lineage>
        <taxon>Eukaryota</taxon>
        <taxon>Metazoa</taxon>
        <taxon>Ecdysozoa</taxon>
        <taxon>Nematoda</taxon>
        <taxon>Chromadorea</taxon>
        <taxon>Rhabditida</taxon>
        <taxon>Tylenchina</taxon>
        <taxon>Panagrolaimomorpha</taxon>
        <taxon>Strongyloidoidea</taxon>
        <taxon>Steinernematidae</taxon>
        <taxon>Steinernema</taxon>
    </lineage>
</organism>
<dbReference type="PANTHER" id="PTHR35981">
    <property type="entry name" value="ION TRANSPORT PEPTIDE, ISOFORM C"/>
    <property type="match status" value="1"/>
</dbReference>
<dbReference type="STRING" id="34508.A0A4U5M305"/>
<dbReference type="SUPFAM" id="SSF81778">
    <property type="entry name" value="Crustacean CHH/MIH/GIH neurohormone"/>
    <property type="match status" value="1"/>
</dbReference>
<evidence type="ECO:0000313" key="6">
    <source>
        <dbReference type="Proteomes" id="UP000298663"/>
    </source>
</evidence>
<name>A0A4U5M305_STECR</name>
<dbReference type="Gene3D" id="1.10.2010.10">
    <property type="entry name" value="Crustacean CHH/MIH/GIH neurohormone"/>
    <property type="match status" value="1"/>
</dbReference>
<dbReference type="PANTHER" id="PTHR35981:SF2">
    <property type="entry name" value="ION TRANSPORT PEPTIDE, ISOFORM C"/>
    <property type="match status" value="1"/>
</dbReference>
<sequence>MTLMQLATVFYFLSYTALFKTEAYVLQGRQKMSNPWNEEPSCSIHKNEALHDVLDRVCLMCHEMFSHEHPNMRAECRKNCFNNNKFRDCLSIFAPKRLKVTANKHTQRH</sequence>
<feature type="chain" id="PRO_5020704045" evidence="4">
    <location>
        <begin position="24"/>
        <end position="109"/>
    </location>
</feature>
<comment type="caution">
    <text evidence="5">The sequence shown here is derived from an EMBL/GenBank/DDBJ whole genome shotgun (WGS) entry which is preliminary data.</text>
</comment>
<accession>A0A4U5M305</accession>
<dbReference type="AlphaFoldDB" id="A0A4U5M305"/>
<keyword evidence="6" id="KW-1185">Reference proteome</keyword>
<comment type="similarity">
    <text evidence="1">Belongs to the arthropod CHH/MIH/GIH/VIH hormone family.</text>
</comment>
<feature type="disulfide bond" evidence="3">
    <location>
        <begin position="61"/>
        <end position="89"/>
    </location>
</feature>
<gene>
    <name evidence="5" type="ORF">L596_026943</name>
</gene>
<dbReference type="GO" id="GO:0005184">
    <property type="term" value="F:neuropeptide hormone activity"/>
    <property type="evidence" value="ECO:0007669"/>
    <property type="project" value="InterPro"/>
</dbReference>
<dbReference type="InterPro" id="IPR035957">
    <property type="entry name" value="Crust_neurohorm_sf"/>
</dbReference>
<proteinExistence type="inferred from homology"/>
<evidence type="ECO:0000313" key="5">
    <source>
        <dbReference type="EMBL" id="TKR63062.1"/>
    </source>
</evidence>
<feature type="disulfide bond" evidence="3">
    <location>
        <begin position="42"/>
        <end position="80"/>
    </location>
</feature>
<evidence type="ECO:0000256" key="1">
    <source>
        <dbReference type="ARBA" id="ARBA00005447"/>
    </source>
</evidence>
<evidence type="ECO:0000256" key="4">
    <source>
        <dbReference type="SAM" id="SignalP"/>
    </source>
</evidence>
<dbReference type="GO" id="GO:0007623">
    <property type="term" value="P:circadian rhythm"/>
    <property type="evidence" value="ECO:0007669"/>
    <property type="project" value="TreeGrafter"/>
</dbReference>
<protein>
    <submittedName>
        <fullName evidence="5">Uncharacterized protein</fullName>
    </submittedName>
</protein>
<dbReference type="GO" id="GO:0005576">
    <property type="term" value="C:extracellular region"/>
    <property type="evidence" value="ECO:0007669"/>
    <property type="project" value="InterPro"/>
</dbReference>
<dbReference type="InterPro" id="IPR018251">
    <property type="entry name" value="Crust_neurhormone_CS"/>
</dbReference>
<dbReference type="InterPro" id="IPR031098">
    <property type="entry name" value="Crust_neurohorm"/>
</dbReference>
<keyword evidence="4" id="KW-0732">Signal</keyword>